<protein>
    <submittedName>
        <fullName evidence="7">Flagellar basal body P-ring formation protein FlgA</fullName>
    </submittedName>
</protein>
<keyword evidence="7" id="KW-0966">Cell projection</keyword>
<feature type="domain" description="SAF" evidence="6">
    <location>
        <begin position="316"/>
        <end position="378"/>
    </location>
</feature>
<evidence type="ECO:0000313" key="7">
    <source>
        <dbReference type="EMBL" id="PTB18046.1"/>
    </source>
</evidence>
<evidence type="ECO:0000259" key="6">
    <source>
        <dbReference type="SMART" id="SM00858"/>
    </source>
</evidence>
<dbReference type="Pfam" id="PF13144">
    <property type="entry name" value="ChapFlgA"/>
    <property type="match status" value="1"/>
</dbReference>
<dbReference type="GO" id="GO:0042597">
    <property type="term" value="C:periplasmic space"/>
    <property type="evidence" value="ECO:0007669"/>
    <property type="project" value="UniProtKB-SubCell"/>
</dbReference>
<dbReference type="EMBL" id="PYUC01000014">
    <property type="protein sequence ID" value="PTB18046.1"/>
    <property type="molecule type" value="Genomic_DNA"/>
</dbReference>
<dbReference type="InterPro" id="IPR013974">
    <property type="entry name" value="SAF"/>
</dbReference>
<dbReference type="CDD" id="cd11614">
    <property type="entry name" value="SAF_CpaB_FlgA_like"/>
    <property type="match status" value="1"/>
</dbReference>
<dbReference type="GO" id="GO:0044780">
    <property type="term" value="P:bacterial-type flagellum assembly"/>
    <property type="evidence" value="ECO:0007669"/>
    <property type="project" value="InterPro"/>
</dbReference>
<dbReference type="PANTHER" id="PTHR36307:SF1">
    <property type="entry name" value="FLAGELLA BASAL BODY P-RING FORMATION PROTEIN FLGA"/>
    <property type="match status" value="1"/>
</dbReference>
<gene>
    <name evidence="7" type="ORF">C9I57_24740</name>
</gene>
<feature type="compositionally biased region" description="Low complexity" evidence="4">
    <location>
        <begin position="207"/>
        <end position="218"/>
    </location>
</feature>
<feature type="chain" id="PRO_5015768812" evidence="5">
    <location>
        <begin position="48"/>
        <end position="440"/>
    </location>
</feature>
<sequence>MSPLSPTCPLEAACPPRCRARSGVRAWMRAAVGAFAACALSMGAAHAQHVSGGQIYIPGPGETGASAANTVSAANAGAVAGANANAASGMIVIPGPGEHASQPVPVTETPAASVGLRRETMNQGDQRVMPVIVTSSARAARAPQPIVVDRPASANDAGISIDPLAARGEPPRLGPNSGPSAGTGALTRVSMKAVPPAPAPSMPASPSPAQAPALAPATPAAALVPAQGASAPTGQQDGESIRRVAQTYLEQQTVGLPGKVTVTVAPAFARGLAACTTMVPFTPPGARLWGRTTVGVRCAGERPWTLYLQARVSLEATYYLAARQIEPGSVLTVADLTTREGDLSNLPREIVTDPSQAVGAVALSRISAGMPLRQDMLRSATSVTIGQTVRVVAVGPGFTISSEGSVMNNASPGQQVRVKTPGGQIISGIVKDGSTVEIQM</sequence>
<dbReference type="Gene3D" id="2.30.30.760">
    <property type="match status" value="1"/>
</dbReference>
<evidence type="ECO:0000256" key="3">
    <source>
        <dbReference type="ARBA" id="ARBA00022764"/>
    </source>
</evidence>
<dbReference type="RefSeq" id="WP_107153233.1">
    <property type="nucleotide sequence ID" value="NZ_PYUC01000014.1"/>
</dbReference>
<name>A0A2T3XNF1_9BURK</name>
<evidence type="ECO:0000256" key="1">
    <source>
        <dbReference type="ARBA" id="ARBA00004418"/>
    </source>
</evidence>
<evidence type="ECO:0000313" key="8">
    <source>
        <dbReference type="Proteomes" id="UP000240638"/>
    </source>
</evidence>
<dbReference type="PANTHER" id="PTHR36307">
    <property type="entry name" value="FLAGELLA BASAL BODY P-RING FORMATION PROTEIN FLGA"/>
    <property type="match status" value="1"/>
</dbReference>
<dbReference type="Proteomes" id="UP000240638">
    <property type="component" value="Unassembled WGS sequence"/>
</dbReference>
<accession>A0A2T3XNF1</accession>
<organism evidence="7 8">
    <name type="scientific">Trinickia symbiotica</name>
    <dbReference type="NCBI Taxonomy" id="863227"/>
    <lineage>
        <taxon>Bacteria</taxon>
        <taxon>Pseudomonadati</taxon>
        <taxon>Pseudomonadota</taxon>
        <taxon>Betaproteobacteria</taxon>
        <taxon>Burkholderiales</taxon>
        <taxon>Burkholderiaceae</taxon>
        <taxon>Trinickia</taxon>
    </lineage>
</organism>
<feature type="region of interest" description="Disordered" evidence="4">
    <location>
        <begin position="161"/>
        <end position="218"/>
    </location>
</feature>
<dbReference type="SMART" id="SM00858">
    <property type="entry name" value="SAF"/>
    <property type="match status" value="1"/>
</dbReference>
<evidence type="ECO:0000256" key="5">
    <source>
        <dbReference type="SAM" id="SignalP"/>
    </source>
</evidence>
<feature type="compositionally biased region" description="Pro residues" evidence="4">
    <location>
        <begin position="195"/>
        <end position="206"/>
    </location>
</feature>
<feature type="signal peptide" evidence="5">
    <location>
        <begin position="1"/>
        <end position="47"/>
    </location>
</feature>
<dbReference type="Pfam" id="PF17656">
    <property type="entry name" value="ChapFlgA_N"/>
    <property type="match status" value="1"/>
</dbReference>
<dbReference type="InterPro" id="IPR039246">
    <property type="entry name" value="Flagellar_FlgA"/>
</dbReference>
<proteinExistence type="predicted"/>
<evidence type="ECO:0000256" key="4">
    <source>
        <dbReference type="SAM" id="MobiDB-lite"/>
    </source>
</evidence>
<dbReference type="NCBIfam" id="TIGR03170">
    <property type="entry name" value="flgA_cterm"/>
    <property type="match status" value="1"/>
</dbReference>
<keyword evidence="3" id="KW-0574">Periplasm</keyword>
<evidence type="ECO:0000256" key="2">
    <source>
        <dbReference type="ARBA" id="ARBA00022729"/>
    </source>
</evidence>
<dbReference type="AlphaFoldDB" id="A0A2T3XNF1"/>
<comment type="subcellular location">
    <subcellularLocation>
        <location evidence="1">Periplasm</location>
    </subcellularLocation>
</comment>
<dbReference type="InterPro" id="IPR041231">
    <property type="entry name" value="FlgA_N"/>
</dbReference>
<dbReference type="Gene3D" id="3.90.1210.10">
    <property type="entry name" value="Antifreeze-like/N-acetylneuraminic acid synthase C-terminal domain"/>
    <property type="match status" value="1"/>
</dbReference>
<keyword evidence="2 5" id="KW-0732">Signal</keyword>
<keyword evidence="7" id="KW-0969">Cilium</keyword>
<reference evidence="7 8" key="1">
    <citation type="submission" date="2018-03" db="EMBL/GenBank/DDBJ databases">
        <title>Whole genome analyses suggest that Burkholderia sensu lato contains two further novel genera in the rhizoxinica-symbiotica group Mycetohabitans gen. nov., and Trinickia gen. nov.: implications for the evolution of diazotrophy and nodulation in the Burkholderiaceae.</title>
        <authorList>
            <person name="Estrada De Los Santos P."/>
            <person name="Palmer M."/>
            <person name="Chavez-Ramirez B."/>
            <person name="Steenkamp E.T."/>
            <person name="Hirsch A.M."/>
            <person name="Manyaka P."/>
            <person name="Maluk M."/>
            <person name="Lafos M."/>
            <person name="Crook M."/>
            <person name="Gross E."/>
            <person name="Simon M.F."/>
            <person name="Bueno Dos Reis Junior F."/>
            <person name="Poole P.S."/>
            <person name="Venter S.N."/>
            <person name="James E.K."/>
        </authorList>
    </citation>
    <scope>NUCLEOTIDE SEQUENCE [LARGE SCALE GENOMIC DNA]</scope>
    <source>
        <strain evidence="7 8">JPY-366</strain>
    </source>
</reference>
<dbReference type="InterPro" id="IPR017585">
    <property type="entry name" value="SAF_FlgA"/>
</dbReference>
<keyword evidence="7" id="KW-0282">Flagellum</keyword>
<comment type="caution">
    <text evidence="7">The sequence shown here is derived from an EMBL/GenBank/DDBJ whole genome shotgun (WGS) entry which is preliminary data.</text>
</comment>